<dbReference type="InterPro" id="IPR010982">
    <property type="entry name" value="Lambda_DNA-bd_dom_sf"/>
</dbReference>
<accession>A0ABU7S5D0</accession>
<dbReference type="Gene3D" id="2.60.120.10">
    <property type="entry name" value="Jelly Rolls"/>
    <property type="match status" value="1"/>
</dbReference>
<dbReference type="Pfam" id="PF13560">
    <property type="entry name" value="HTH_31"/>
    <property type="match status" value="1"/>
</dbReference>
<keyword evidence="4" id="KW-1185">Reference proteome</keyword>
<reference evidence="3 4" key="1">
    <citation type="submission" date="2024-01" db="EMBL/GenBank/DDBJ databases">
        <title>Genome insights into Plantactinospora sonchi sp. nov.</title>
        <authorList>
            <person name="Wang L."/>
        </authorList>
    </citation>
    <scope>NUCLEOTIDE SEQUENCE [LARGE SCALE GENOMIC DNA]</scope>
    <source>
        <strain evidence="3 4">NEAU-QY2</strain>
    </source>
</reference>
<dbReference type="SUPFAM" id="SSF47413">
    <property type="entry name" value="lambda repressor-like DNA-binding domains"/>
    <property type="match status" value="1"/>
</dbReference>
<evidence type="ECO:0000313" key="3">
    <source>
        <dbReference type="EMBL" id="MEE6263917.1"/>
    </source>
</evidence>
<dbReference type="SUPFAM" id="SSF51182">
    <property type="entry name" value="RmlC-like cupins"/>
    <property type="match status" value="1"/>
</dbReference>
<keyword evidence="1" id="KW-0238">DNA-binding</keyword>
<dbReference type="EMBL" id="JAZGQK010000047">
    <property type="protein sequence ID" value="MEE6263917.1"/>
    <property type="molecule type" value="Genomic_DNA"/>
</dbReference>
<dbReference type="InterPro" id="IPR050807">
    <property type="entry name" value="TransReg_Diox_bact_type"/>
</dbReference>
<feature type="domain" description="HTH cro/C1-type" evidence="2">
    <location>
        <begin position="20"/>
        <end position="74"/>
    </location>
</feature>
<dbReference type="CDD" id="cd02209">
    <property type="entry name" value="cupin_XRE_C"/>
    <property type="match status" value="1"/>
</dbReference>
<dbReference type="SMART" id="SM00530">
    <property type="entry name" value="HTH_XRE"/>
    <property type="match status" value="1"/>
</dbReference>
<dbReference type="InterPro" id="IPR013096">
    <property type="entry name" value="Cupin_2"/>
</dbReference>
<dbReference type="PROSITE" id="PS50943">
    <property type="entry name" value="HTH_CROC1"/>
    <property type="match status" value="1"/>
</dbReference>
<dbReference type="Pfam" id="PF07883">
    <property type="entry name" value="Cupin_2"/>
    <property type="match status" value="1"/>
</dbReference>
<dbReference type="InterPro" id="IPR001387">
    <property type="entry name" value="Cro/C1-type_HTH"/>
</dbReference>
<protein>
    <submittedName>
        <fullName evidence="3">XRE family transcriptional regulator</fullName>
    </submittedName>
</protein>
<dbReference type="RefSeq" id="WP_331218711.1">
    <property type="nucleotide sequence ID" value="NZ_JAZGQK010000047.1"/>
</dbReference>
<evidence type="ECO:0000256" key="1">
    <source>
        <dbReference type="ARBA" id="ARBA00023125"/>
    </source>
</evidence>
<evidence type="ECO:0000259" key="2">
    <source>
        <dbReference type="PROSITE" id="PS50943"/>
    </source>
</evidence>
<dbReference type="CDD" id="cd00093">
    <property type="entry name" value="HTH_XRE"/>
    <property type="match status" value="1"/>
</dbReference>
<dbReference type="Proteomes" id="UP001332243">
    <property type="component" value="Unassembled WGS sequence"/>
</dbReference>
<comment type="caution">
    <text evidence="3">The sequence shown here is derived from an EMBL/GenBank/DDBJ whole genome shotgun (WGS) entry which is preliminary data.</text>
</comment>
<dbReference type="InterPro" id="IPR011051">
    <property type="entry name" value="RmlC_Cupin_sf"/>
</dbReference>
<organism evidence="3 4">
    <name type="scientific">Plantactinospora sonchi</name>
    <dbReference type="NCBI Taxonomy" id="1544735"/>
    <lineage>
        <taxon>Bacteria</taxon>
        <taxon>Bacillati</taxon>
        <taxon>Actinomycetota</taxon>
        <taxon>Actinomycetes</taxon>
        <taxon>Micromonosporales</taxon>
        <taxon>Micromonosporaceae</taxon>
        <taxon>Plantactinospora</taxon>
    </lineage>
</organism>
<dbReference type="PANTHER" id="PTHR46797">
    <property type="entry name" value="HTH-TYPE TRANSCRIPTIONAL REGULATOR"/>
    <property type="match status" value="1"/>
</dbReference>
<dbReference type="Gene3D" id="1.10.260.40">
    <property type="entry name" value="lambda repressor-like DNA-binding domains"/>
    <property type="match status" value="1"/>
</dbReference>
<evidence type="ECO:0000313" key="4">
    <source>
        <dbReference type="Proteomes" id="UP001332243"/>
    </source>
</evidence>
<dbReference type="InterPro" id="IPR014710">
    <property type="entry name" value="RmlC-like_jellyroll"/>
</dbReference>
<gene>
    <name evidence="3" type="ORF">V1633_36255</name>
</gene>
<dbReference type="PANTHER" id="PTHR46797:SF1">
    <property type="entry name" value="METHYLPHOSPHONATE SYNTHASE"/>
    <property type="match status" value="1"/>
</dbReference>
<sequence length="192" mass="20550">MTHATDGPAPIPDQALGERLRAARRTKGMTLEEVAQAADLTKGFLSQLERGLSKASVASLRRICAAIDIPVSAVLEAPRPGPVAIDDAQELSFGGTGALDRLLTPPDFPGFQVLHATVEPGGYSPRGGRSDPNGSHFVLVLDGTFELIVNDQLYCLSPGQSITFTGTDRYSWRNPSEDISTRLVWVLSPPEI</sequence>
<proteinExistence type="predicted"/>
<name>A0ABU7S5D0_9ACTN</name>